<dbReference type="EC" id="1.1.1.362" evidence="3"/>
<keyword evidence="4" id="KW-1185">Reference proteome</keyword>
<organism evidence="3 4">
    <name type="scientific">Nocardia cerradoensis</name>
    <dbReference type="NCBI Taxonomy" id="85688"/>
    <lineage>
        <taxon>Bacteria</taxon>
        <taxon>Bacillati</taxon>
        <taxon>Actinomycetota</taxon>
        <taxon>Actinomycetes</taxon>
        <taxon>Mycobacteriales</taxon>
        <taxon>Nocardiaceae</taxon>
        <taxon>Nocardia</taxon>
    </lineage>
</organism>
<sequence>MTDSRSASNPRRTIVITGASDGIGAVTARALAAPDVDLVIVGRSAHKLAAVTADTGATAFTADFAVLDDVRGLAEQIGEHAGAIDVLLNNAGGLFEPQQRTVDGHEPNFQINHLAPFLLTNLLHDKLAANGALVLNTASIGNLFGRVDISDLDYRRRRAFSWRAYGSSKLMNIMFTRGIAQRWTSDGIVSAAVHPGPVASSFGRDSRAVGLLYRTPLRHVGTITPARGAEPLIELARRGADPEINGVYFHRHRANGPESPQAHNRRLIDQLWSASADLVGLG</sequence>
<comment type="similarity">
    <text evidence="2">Belongs to the short-chain dehydrogenases/reductases (SDR) family.</text>
</comment>
<reference evidence="3 4" key="1">
    <citation type="submission" date="2017-07" db="EMBL/GenBank/DDBJ databases">
        <title>First draft Genome Sequence of Nocardia cerradoensis isolated from human infection.</title>
        <authorList>
            <person name="Carrasco G."/>
        </authorList>
    </citation>
    <scope>NUCLEOTIDE SEQUENCE [LARGE SCALE GENOMIC DNA]</scope>
    <source>
        <strain evidence="3 4">CNM20130759</strain>
    </source>
</reference>
<comment type="caution">
    <text evidence="3">The sequence shown here is derived from an EMBL/GenBank/DDBJ whole genome shotgun (WGS) entry which is preliminary data.</text>
</comment>
<proteinExistence type="inferred from homology"/>
<evidence type="ECO:0000256" key="2">
    <source>
        <dbReference type="RuleBase" id="RU000363"/>
    </source>
</evidence>
<dbReference type="Pfam" id="PF00106">
    <property type="entry name" value="adh_short"/>
    <property type="match status" value="1"/>
</dbReference>
<accession>A0A231GZV8</accession>
<evidence type="ECO:0000313" key="4">
    <source>
        <dbReference type="Proteomes" id="UP000215506"/>
    </source>
</evidence>
<dbReference type="SUPFAM" id="SSF51735">
    <property type="entry name" value="NAD(P)-binding Rossmann-fold domains"/>
    <property type="match status" value="1"/>
</dbReference>
<dbReference type="InterPro" id="IPR002347">
    <property type="entry name" value="SDR_fam"/>
</dbReference>
<dbReference type="PRINTS" id="PR00081">
    <property type="entry name" value="GDHRDH"/>
</dbReference>
<dbReference type="AlphaFoldDB" id="A0A231GZV8"/>
<dbReference type="Proteomes" id="UP000215506">
    <property type="component" value="Unassembled WGS sequence"/>
</dbReference>
<dbReference type="Gene3D" id="3.40.50.720">
    <property type="entry name" value="NAD(P)-binding Rossmann-like Domain"/>
    <property type="match status" value="1"/>
</dbReference>
<evidence type="ECO:0000313" key="3">
    <source>
        <dbReference type="EMBL" id="OXR42130.1"/>
    </source>
</evidence>
<protein>
    <submittedName>
        <fullName evidence="3">Aklaviketone reductase DauE</fullName>
        <ecNumber evidence="3">1.1.1.362</ecNumber>
    </submittedName>
</protein>
<dbReference type="PRINTS" id="PR00080">
    <property type="entry name" value="SDRFAMILY"/>
</dbReference>
<dbReference type="InterPro" id="IPR036291">
    <property type="entry name" value="NAD(P)-bd_dom_sf"/>
</dbReference>
<name>A0A231GZV8_9NOCA</name>
<dbReference type="RefSeq" id="WP_039783692.1">
    <property type="nucleotide sequence ID" value="NZ_JAAXOR010000001.1"/>
</dbReference>
<dbReference type="GO" id="GO:0016491">
    <property type="term" value="F:oxidoreductase activity"/>
    <property type="evidence" value="ECO:0007669"/>
    <property type="project" value="UniProtKB-KW"/>
</dbReference>
<dbReference type="EMBL" id="NGAF01000015">
    <property type="protein sequence ID" value="OXR42130.1"/>
    <property type="molecule type" value="Genomic_DNA"/>
</dbReference>
<dbReference type="PANTHER" id="PTHR43157:SF31">
    <property type="entry name" value="PHOSPHATIDYLINOSITOL-GLYCAN BIOSYNTHESIS CLASS F PROTEIN"/>
    <property type="match status" value="1"/>
</dbReference>
<keyword evidence="1 3" id="KW-0560">Oxidoreductase</keyword>
<evidence type="ECO:0000256" key="1">
    <source>
        <dbReference type="ARBA" id="ARBA00023002"/>
    </source>
</evidence>
<gene>
    <name evidence="3" type="primary">dauE</name>
    <name evidence="3" type="ORF">B7C42_05729</name>
</gene>
<dbReference type="PANTHER" id="PTHR43157">
    <property type="entry name" value="PHOSPHATIDYLINOSITOL-GLYCAN BIOSYNTHESIS CLASS F PROTEIN-RELATED"/>
    <property type="match status" value="1"/>
</dbReference>